<feature type="repeat" description="LDL-receptor class B" evidence="1">
    <location>
        <begin position="112"/>
        <end position="154"/>
    </location>
</feature>
<keyword evidence="4" id="KW-1185">Reference proteome</keyword>
<dbReference type="Pfam" id="PF00058">
    <property type="entry name" value="Ldl_recept_b"/>
    <property type="match status" value="1"/>
</dbReference>
<dbReference type="GO" id="GO:0042813">
    <property type="term" value="F:Wnt receptor activity"/>
    <property type="evidence" value="ECO:0007669"/>
    <property type="project" value="TreeGrafter"/>
</dbReference>
<dbReference type="GO" id="GO:0060070">
    <property type="term" value="P:canonical Wnt signaling pathway"/>
    <property type="evidence" value="ECO:0007669"/>
    <property type="project" value="TreeGrafter"/>
</dbReference>
<feature type="signal peptide" evidence="2">
    <location>
        <begin position="1"/>
        <end position="24"/>
    </location>
</feature>
<sequence>MERPVSVVLFSLWIVLCLSGLLEAEGSELFVSNGTDVLKFDRETKTYQSLYHQHGGRIVGLAADIDDGILFWSDVSQQYRAIYKSWIDGSSIQIIITDVLECNGLSVDWISNHIYWTDAGRLTVEVANYDGSGRRILIGYGLQIPRGIIVDPVYA</sequence>
<name>A0AAN9GND5_9CAEN</name>
<dbReference type="InterPro" id="IPR011042">
    <property type="entry name" value="6-blade_b-propeller_TolB-like"/>
</dbReference>
<proteinExistence type="predicted"/>
<evidence type="ECO:0000256" key="1">
    <source>
        <dbReference type="PROSITE-ProRule" id="PRU00461"/>
    </source>
</evidence>
<gene>
    <name evidence="3" type="ORF">V1264_001023</name>
</gene>
<evidence type="ECO:0000313" key="4">
    <source>
        <dbReference type="Proteomes" id="UP001374579"/>
    </source>
</evidence>
<dbReference type="PANTHER" id="PTHR46513:SF13">
    <property type="entry name" value="EGF-LIKE DOMAIN-CONTAINING PROTEIN"/>
    <property type="match status" value="1"/>
</dbReference>
<feature type="chain" id="PRO_5043031758" evidence="2">
    <location>
        <begin position="25"/>
        <end position="155"/>
    </location>
</feature>
<dbReference type="AlphaFoldDB" id="A0AAN9GND5"/>
<keyword evidence="2" id="KW-0732">Signal</keyword>
<dbReference type="PROSITE" id="PS51120">
    <property type="entry name" value="LDLRB"/>
    <property type="match status" value="1"/>
</dbReference>
<dbReference type="SMART" id="SM00135">
    <property type="entry name" value="LY"/>
    <property type="match status" value="2"/>
</dbReference>
<reference evidence="3 4" key="1">
    <citation type="submission" date="2024-02" db="EMBL/GenBank/DDBJ databases">
        <title>Chromosome-scale genome assembly of the rough periwinkle Littorina saxatilis.</title>
        <authorList>
            <person name="De Jode A."/>
            <person name="Faria R."/>
            <person name="Formenti G."/>
            <person name="Sims Y."/>
            <person name="Smith T.P."/>
            <person name="Tracey A."/>
            <person name="Wood J.M.D."/>
            <person name="Zagrodzka Z.B."/>
            <person name="Johannesson K."/>
            <person name="Butlin R.K."/>
            <person name="Leder E.H."/>
        </authorList>
    </citation>
    <scope>NUCLEOTIDE SEQUENCE [LARGE SCALE GENOMIC DNA]</scope>
    <source>
        <strain evidence="3">Snail1</strain>
        <tissue evidence="3">Muscle</tissue>
    </source>
</reference>
<dbReference type="Proteomes" id="UP001374579">
    <property type="component" value="Unassembled WGS sequence"/>
</dbReference>
<evidence type="ECO:0000313" key="3">
    <source>
        <dbReference type="EMBL" id="KAK7115082.1"/>
    </source>
</evidence>
<dbReference type="InterPro" id="IPR000033">
    <property type="entry name" value="LDLR_classB_rpt"/>
</dbReference>
<dbReference type="Gene3D" id="2.120.10.30">
    <property type="entry name" value="TolB, C-terminal domain"/>
    <property type="match status" value="1"/>
</dbReference>
<accession>A0AAN9GND5</accession>
<evidence type="ECO:0000256" key="2">
    <source>
        <dbReference type="SAM" id="SignalP"/>
    </source>
</evidence>
<dbReference type="PANTHER" id="PTHR46513">
    <property type="entry name" value="VITELLOGENIN RECEPTOR-LIKE PROTEIN-RELATED-RELATED"/>
    <property type="match status" value="1"/>
</dbReference>
<dbReference type="EMBL" id="JBAMIC010000001">
    <property type="protein sequence ID" value="KAK7115082.1"/>
    <property type="molecule type" value="Genomic_DNA"/>
</dbReference>
<organism evidence="3 4">
    <name type="scientific">Littorina saxatilis</name>
    <dbReference type="NCBI Taxonomy" id="31220"/>
    <lineage>
        <taxon>Eukaryota</taxon>
        <taxon>Metazoa</taxon>
        <taxon>Spiralia</taxon>
        <taxon>Lophotrochozoa</taxon>
        <taxon>Mollusca</taxon>
        <taxon>Gastropoda</taxon>
        <taxon>Caenogastropoda</taxon>
        <taxon>Littorinimorpha</taxon>
        <taxon>Littorinoidea</taxon>
        <taxon>Littorinidae</taxon>
        <taxon>Littorina</taxon>
    </lineage>
</organism>
<dbReference type="GO" id="GO:0017147">
    <property type="term" value="F:Wnt-protein binding"/>
    <property type="evidence" value="ECO:0007669"/>
    <property type="project" value="TreeGrafter"/>
</dbReference>
<dbReference type="GO" id="GO:0005886">
    <property type="term" value="C:plasma membrane"/>
    <property type="evidence" value="ECO:0007669"/>
    <property type="project" value="TreeGrafter"/>
</dbReference>
<dbReference type="InterPro" id="IPR050778">
    <property type="entry name" value="Cueball_EGF_LRP_Nidogen"/>
</dbReference>
<comment type="caution">
    <text evidence="3">The sequence shown here is derived from an EMBL/GenBank/DDBJ whole genome shotgun (WGS) entry which is preliminary data.</text>
</comment>
<protein>
    <submittedName>
        <fullName evidence="3">Uncharacterized protein</fullName>
    </submittedName>
</protein>
<dbReference type="SUPFAM" id="SSF63825">
    <property type="entry name" value="YWTD domain"/>
    <property type="match status" value="1"/>
</dbReference>